<keyword evidence="3" id="KW-1185">Reference proteome</keyword>
<dbReference type="SUPFAM" id="SSF55729">
    <property type="entry name" value="Acyl-CoA N-acyltransferases (Nat)"/>
    <property type="match status" value="1"/>
</dbReference>
<comment type="caution">
    <text evidence="2">The sequence shown here is derived from an EMBL/GenBank/DDBJ whole genome shotgun (WGS) entry which is preliminary data.</text>
</comment>
<dbReference type="Gene3D" id="3.40.630.30">
    <property type="match status" value="1"/>
</dbReference>
<dbReference type="Proteomes" id="UP000734823">
    <property type="component" value="Unassembled WGS sequence"/>
</dbReference>
<reference evidence="2 3" key="1">
    <citation type="submission" date="2020-06" db="EMBL/GenBank/DDBJ databases">
        <title>Actinokineospora xiongansis sp. nov., isolated from soil of Baiyangdian.</title>
        <authorList>
            <person name="Zhang X."/>
        </authorList>
    </citation>
    <scope>NUCLEOTIDE SEQUENCE [LARGE SCALE GENOMIC DNA]</scope>
    <source>
        <strain evidence="2 3">HBU206404</strain>
    </source>
</reference>
<dbReference type="PANTHER" id="PTHR43441">
    <property type="entry name" value="RIBOSOMAL-PROTEIN-SERINE ACETYLTRANSFERASE"/>
    <property type="match status" value="1"/>
</dbReference>
<protein>
    <submittedName>
        <fullName evidence="2">GNAT family N-acetyltransferase</fullName>
    </submittedName>
</protein>
<dbReference type="RefSeq" id="WP_187223825.1">
    <property type="nucleotide sequence ID" value="NZ_JABVED010000019.1"/>
</dbReference>
<feature type="domain" description="N-acetyltransferase" evidence="1">
    <location>
        <begin position="10"/>
        <end position="177"/>
    </location>
</feature>
<evidence type="ECO:0000313" key="2">
    <source>
        <dbReference type="EMBL" id="MBC6450743.1"/>
    </source>
</evidence>
<dbReference type="EMBL" id="JABVED010000019">
    <property type="protein sequence ID" value="MBC6450743.1"/>
    <property type="molecule type" value="Genomic_DNA"/>
</dbReference>
<name>A0ABR7LE11_9PSEU</name>
<evidence type="ECO:0000259" key="1">
    <source>
        <dbReference type="PROSITE" id="PS51186"/>
    </source>
</evidence>
<evidence type="ECO:0000313" key="3">
    <source>
        <dbReference type="Proteomes" id="UP000734823"/>
    </source>
</evidence>
<dbReference type="Pfam" id="PF13302">
    <property type="entry name" value="Acetyltransf_3"/>
    <property type="match status" value="1"/>
</dbReference>
<accession>A0ABR7LE11</accession>
<proteinExistence type="predicted"/>
<dbReference type="PANTHER" id="PTHR43441:SF10">
    <property type="entry name" value="ACETYLTRANSFERASE"/>
    <property type="match status" value="1"/>
</dbReference>
<dbReference type="PROSITE" id="PS51186">
    <property type="entry name" value="GNAT"/>
    <property type="match status" value="1"/>
</dbReference>
<dbReference type="CDD" id="cd04301">
    <property type="entry name" value="NAT_SF"/>
    <property type="match status" value="1"/>
</dbReference>
<dbReference type="InterPro" id="IPR000182">
    <property type="entry name" value="GNAT_dom"/>
</dbReference>
<dbReference type="InterPro" id="IPR051908">
    <property type="entry name" value="Ribosomal_N-acetyltransferase"/>
</dbReference>
<organism evidence="2 3">
    <name type="scientific">Actinokineospora xionganensis</name>
    <dbReference type="NCBI Taxonomy" id="2684470"/>
    <lineage>
        <taxon>Bacteria</taxon>
        <taxon>Bacillati</taxon>
        <taxon>Actinomycetota</taxon>
        <taxon>Actinomycetes</taxon>
        <taxon>Pseudonocardiales</taxon>
        <taxon>Pseudonocardiaceae</taxon>
        <taxon>Actinokineospora</taxon>
    </lineage>
</organism>
<dbReference type="InterPro" id="IPR016181">
    <property type="entry name" value="Acyl_CoA_acyltransferase"/>
</dbReference>
<gene>
    <name evidence="2" type="ORF">GPZ80_26640</name>
</gene>
<sequence>MLSLALTDDTELHVLEPWQASEFFEHIDSAREYLSVWLPWVDRIVDAESAGAWLQNYADRQAAGEGRIFGIRVGGKLLGGALFRTFDQRFGNCEVGVWLAPEAVGRGLVTRAVRLMIEWAVEERGMARVEWQAAAGNTRSLATAERIGFTREGVLRQMFPHRGARHDVEVWSILADEWRSLRHGNRAVVGIVEGGGDDGAAVAKG</sequence>